<accession>S9UXG5</accession>
<organism evidence="1 2">
    <name type="scientific">Strigomonas culicis</name>
    <dbReference type="NCBI Taxonomy" id="28005"/>
    <lineage>
        <taxon>Eukaryota</taxon>
        <taxon>Discoba</taxon>
        <taxon>Euglenozoa</taxon>
        <taxon>Kinetoplastea</taxon>
        <taxon>Metakinetoplastina</taxon>
        <taxon>Trypanosomatida</taxon>
        <taxon>Trypanosomatidae</taxon>
        <taxon>Strigomonadinae</taxon>
        <taxon>Strigomonas</taxon>
    </lineage>
</organism>
<proteinExistence type="predicted"/>
<protein>
    <submittedName>
        <fullName evidence="1">Uncharacterized protein</fullName>
    </submittedName>
</protein>
<reference evidence="1 2" key="1">
    <citation type="journal article" date="2013" name="PLoS ONE">
        <title>Predicting the Proteins of Angomonas deanei, Strigomonas culicis and Their Respective Endosymbionts Reveals New Aspects of the Trypanosomatidae Family.</title>
        <authorList>
            <person name="Motta M.C."/>
            <person name="Martins A.C."/>
            <person name="de Souza S.S."/>
            <person name="Catta-Preta C.M."/>
            <person name="Silva R."/>
            <person name="Klein C.C."/>
            <person name="de Almeida L.G."/>
            <person name="de Lima Cunha O."/>
            <person name="Ciapina L.P."/>
            <person name="Brocchi M."/>
            <person name="Colabardini A.C."/>
            <person name="de Araujo Lima B."/>
            <person name="Machado C.R."/>
            <person name="de Almeida Soares C.M."/>
            <person name="Probst C.M."/>
            <person name="de Menezes C.B."/>
            <person name="Thompson C.E."/>
            <person name="Bartholomeu D.C."/>
            <person name="Gradia D.F."/>
            <person name="Pavoni D.P."/>
            <person name="Grisard E.C."/>
            <person name="Fantinatti-Garboggini F."/>
            <person name="Marchini F.K."/>
            <person name="Rodrigues-Luiz G.F."/>
            <person name="Wagner G."/>
            <person name="Goldman G.H."/>
            <person name="Fietto J.L."/>
            <person name="Elias M.C."/>
            <person name="Goldman M.H."/>
            <person name="Sagot M.F."/>
            <person name="Pereira M."/>
            <person name="Stoco P.H."/>
            <person name="de Mendonca-Neto R.P."/>
            <person name="Teixeira S.M."/>
            <person name="Maciel T.E."/>
            <person name="de Oliveira Mendes T.A."/>
            <person name="Urmenyi T.P."/>
            <person name="de Souza W."/>
            <person name="Schenkman S."/>
            <person name="de Vasconcelos A.T."/>
        </authorList>
    </citation>
    <scope>NUCLEOTIDE SEQUENCE [LARGE SCALE GENOMIC DNA]</scope>
</reference>
<dbReference type="Proteomes" id="UP000015354">
    <property type="component" value="Unassembled WGS sequence"/>
</dbReference>
<gene>
    <name evidence="1" type="ORF">STCU_12223</name>
</gene>
<evidence type="ECO:0000313" key="2">
    <source>
        <dbReference type="Proteomes" id="UP000015354"/>
    </source>
</evidence>
<sequence length="74" mass="7923">MLIAPHDTSCHVWLLAYISSRRASASRSCSSADAICSRGAMLVEKKGISRSCAAVGRRSGSYCRMAVSTSRQGR</sequence>
<dbReference type="AlphaFoldDB" id="S9UXG5"/>
<evidence type="ECO:0000313" key="1">
    <source>
        <dbReference type="EMBL" id="EPY15230.1"/>
    </source>
</evidence>
<comment type="caution">
    <text evidence="1">The sequence shown here is derived from an EMBL/GenBank/DDBJ whole genome shotgun (WGS) entry which is preliminary data.</text>
</comment>
<keyword evidence="2" id="KW-1185">Reference proteome</keyword>
<dbReference type="EMBL" id="ATMH01012379">
    <property type="protein sequence ID" value="EPY15230.1"/>
    <property type="molecule type" value="Genomic_DNA"/>
</dbReference>
<name>S9UXG5_9TRYP</name>